<dbReference type="InterPro" id="IPR058353">
    <property type="entry name" value="DUF8040"/>
</dbReference>
<evidence type="ECO:0000259" key="1">
    <source>
        <dbReference type="Pfam" id="PF26138"/>
    </source>
</evidence>
<organism evidence="2 3">
    <name type="scientific">Eutrema salsugineum</name>
    <name type="common">Saltwater cress</name>
    <name type="synonym">Sisymbrium salsugineum</name>
    <dbReference type="NCBI Taxonomy" id="72664"/>
    <lineage>
        <taxon>Eukaryota</taxon>
        <taxon>Viridiplantae</taxon>
        <taxon>Streptophyta</taxon>
        <taxon>Embryophyta</taxon>
        <taxon>Tracheophyta</taxon>
        <taxon>Spermatophyta</taxon>
        <taxon>Magnoliopsida</taxon>
        <taxon>eudicotyledons</taxon>
        <taxon>Gunneridae</taxon>
        <taxon>Pentapetalae</taxon>
        <taxon>rosids</taxon>
        <taxon>malvids</taxon>
        <taxon>Brassicales</taxon>
        <taxon>Brassicaceae</taxon>
        <taxon>Eutremeae</taxon>
        <taxon>Eutrema</taxon>
    </lineage>
</organism>
<dbReference type="Pfam" id="PF26138">
    <property type="entry name" value="DUF8040"/>
    <property type="match status" value="1"/>
</dbReference>
<reference evidence="2 3" key="1">
    <citation type="journal article" date="2013" name="Front. Plant Sci.">
        <title>The Reference Genome of the Halophytic Plant Eutrema salsugineum.</title>
        <authorList>
            <person name="Yang R."/>
            <person name="Jarvis D.E."/>
            <person name="Chen H."/>
            <person name="Beilstein M.A."/>
            <person name="Grimwood J."/>
            <person name="Jenkins J."/>
            <person name="Shu S."/>
            <person name="Prochnik S."/>
            <person name="Xin M."/>
            <person name="Ma C."/>
            <person name="Schmutz J."/>
            <person name="Wing R.A."/>
            <person name="Mitchell-Olds T."/>
            <person name="Schumaker K.S."/>
            <person name="Wang X."/>
        </authorList>
    </citation>
    <scope>NUCLEOTIDE SEQUENCE [LARGE SCALE GENOMIC DNA]</scope>
</reference>
<dbReference type="EMBL" id="KI517464">
    <property type="protein sequence ID" value="ESQ43590.1"/>
    <property type="molecule type" value="Genomic_DNA"/>
</dbReference>
<dbReference type="eggNOG" id="KOG4585">
    <property type="taxonomic scope" value="Eukaryota"/>
</dbReference>
<dbReference type="KEGG" id="eus:EUTSA_v10015872mg"/>
<accession>V4L023</accession>
<dbReference type="PANTHER" id="PTHR22930">
    <property type="match status" value="1"/>
</dbReference>
<gene>
    <name evidence="2" type="ORF">EUTSA_v10015872mg</name>
</gene>
<keyword evidence="3" id="KW-1185">Reference proteome</keyword>
<dbReference type="Gramene" id="ESQ43590">
    <property type="protein sequence ID" value="ESQ43590"/>
    <property type="gene ID" value="EUTSA_v10015872mg"/>
</dbReference>
<feature type="non-terminal residue" evidence="2">
    <location>
        <position position="1"/>
    </location>
</feature>
<name>V4L023_EUTSA</name>
<proteinExistence type="predicted"/>
<dbReference type="Proteomes" id="UP000030689">
    <property type="component" value="Unassembled WGS sequence"/>
</dbReference>
<protein>
    <recommendedName>
        <fullName evidence="1">DUF8040 domain-containing protein</fullName>
    </recommendedName>
</protein>
<evidence type="ECO:0000313" key="2">
    <source>
        <dbReference type="EMBL" id="ESQ43590.1"/>
    </source>
</evidence>
<dbReference type="AlphaFoldDB" id="V4L023"/>
<sequence>VLLWKIIEDEESDELLLEIEKTNQDKRVIRPLCAHPDRGRQFLHDIINGHPDKCLNMLRMWSVVFTKLCSDLSDMYGLRDTYNMSAMESVAIFLHMCGHNIIERTAMHTFGHSAETISRKFHEVLGAVVLMAIDMFTQDPTTLMQGFVGAIDGTHISAMVSGRDKRRYLNRHGDPTMNILATYKARYNVSMMRKIVVATMALHNYIQKSDIVDPDFQSAENANEYAMNEEDTQNTMEENLSSTKYMEGVRAEIANVM</sequence>
<feature type="non-terminal residue" evidence="2">
    <location>
        <position position="257"/>
    </location>
</feature>
<dbReference type="PANTHER" id="PTHR22930:SF251">
    <property type="entry name" value="DDE TNP4 DOMAIN-CONTAINING PROTEIN"/>
    <property type="match status" value="1"/>
</dbReference>
<feature type="domain" description="DUF8040" evidence="1">
    <location>
        <begin position="38"/>
        <end position="129"/>
    </location>
</feature>
<dbReference type="InterPro" id="IPR045249">
    <property type="entry name" value="HARBI1-like"/>
</dbReference>
<evidence type="ECO:0000313" key="3">
    <source>
        <dbReference type="Proteomes" id="UP000030689"/>
    </source>
</evidence>